<sequence>MAHERLTKCPLCKSGLFLNHAEVKDYAVSGEKFLLCQCTNCKLIFTNPRPKQEEISQYYQSENYISHRNKANNLTNLLYKTVRQYTLRQKVNWLNQYSSHKGNLLDIGCGTGYFLQKAKQNGWKTEGIEPNSLARKTAKKKGLKIFSDLSKIKEENKYQAITMFHVLEHIHDLRKTAKRVVSILEDEGTLLIAVPNYDSLDSKIYGEKWAGLDVPRHLYHFTKETMQVFAEKMGLYIAHTEPMKFDSYYVSLLSENYLKKDENKLQQLYKGFMTGLKSNQWAKKNKANYSSILFILKKK</sequence>
<dbReference type="GO" id="GO:0032259">
    <property type="term" value="P:methylation"/>
    <property type="evidence" value="ECO:0007669"/>
    <property type="project" value="UniProtKB-KW"/>
</dbReference>
<reference evidence="1 2" key="1">
    <citation type="submission" date="2024-09" db="EMBL/GenBank/DDBJ databases">
        <authorList>
            <person name="Sun Q."/>
            <person name="Mori K."/>
        </authorList>
    </citation>
    <scope>NUCLEOTIDE SEQUENCE [LARGE SCALE GENOMIC DNA]</scope>
    <source>
        <strain evidence="1 2">CCM 7650</strain>
    </source>
</reference>
<accession>A0ABV6FNW4</accession>
<dbReference type="Pfam" id="PF13489">
    <property type="entry name" value="Methyltransf_23"/>
    <property type="match status" value="1"/>
</dbReference>
<keyword evidence="1" id="KW-0489">Methyltransferase</keyword>
<keyword evidence="2" id="KW-1185">Reference proteome</keyword>
<dbReference type="GO" id="GO:0008168">
    <property type="term" value="F:methyltransferase activity"/>
    <property type="evidence" value="ECO:0007669"/>
    <property type="project" value="UniProtKB-KW"/>
</dbReference>
<dbReference type="SUPFAM" id="SSF53335">
    <property type="entry name" value="S-adenosyl-L-methionine-dependent methyltransferases"/>
    <property type="match status" value="1"/>
</dbReference>
<gene>
    <name evidence="1" type="ORF">ACFFIP_01420</name>
</gene>
<comment type="caution">
    <text evidence="1">The sequence shown here is derived from an EMBL/GenBank/DDBJ whole genome shotgun (WGS) entry which is preliminary data.</text>
</comment>
<dbReference type="RefSeq" id="WP_382385778.1">
    <property type="nucleotide sequence ID" value="NZ_JBHLWI010000002.1"/>
</dbReference>
<keyword evidence="1" id="KW-0808">Transferase</keyword>
<dbReference type="InterPro" id="IPR029063">
    <property type="entry name" value="SAM-dependent_MTases_sf"/>
</dbReference>
<dbReference type="PANTHER" id="PTHR43861:SF6">
    <property type="entry name" value="METHYLTRANSFERASE TYPE 11"/>
    <property type="match status" value="1"/>
</dbReference>
<dbReference type="Gene3D" id="3.40.50.150">
    <property type="entry name" value="Vaccinia Virus protein VP39"/>
    <property type="match status" value="1"/>
</dbReference>
<organism evidence="1 2">
    <name type="scientific">Fontibacter flavus</name>
    <dbReference type="NCBI Taxonomy" id="654838"/>
    <lineage>
        <taxon>Bacteria</taxon>
        <taxon>Pseudomonadati</taxon>
        <taxon>Bacteroidota</taxon>
        <taxon>Cytophagia</taxon>
        <taxon>Cytophagales</taxon>
        <taxon>Cyclobacteriaceae</taxon>
        <taxon>Fontibacter</taxon>
    </lineage>
</organism>
<dbReference type="Proteomes" id="UP001589797">
    <property type="component" value="Unassembled WGS sequence"/>
</dbReference>
<proteinExistence type="predicted"/>
<dbReference type="CDD" id="cd02440">
    <property type="entry name" value="AdoMet_MTases"/>
    <property type="match status" value="1"/>
</dbReference>
<evidence type="ECO:0000313" key="1">
    <source>
        <dbReference type="EMBL" id="MFC0261324.1"/>
    </source>
</evidence>
<name>A0ABV6FNW4_9BACT</name>
<dbReference type="PANTHER" id="PTHR43861">
    <property type="entry name" value="TRANS-ACONITATE 2-METHYLTRANSFERASE-RELATED"/>
    <property type="match status" value="1"/>
</dbReference>
<protein>
    <submittedName>
        <fullName evidence="1">Methyltransferase domain-containing protein</fullName>
    </submittedName>
</protein>
<dbReference type="EMBL" id="JBHLWI010000002">
    <property type="protein sequence ID" value="MFC0261324.1"/>
    <property type="molecule type" value="Genomic_DNA"/>
</dbReference>
<evidence type="ECO:0000313" key="2">
    <source>
        <dbReference type="Proteomes" id="UP001589797"/>
    </source>
</evidence>